<dbReference type="RefSeq" id="WP_229692189.1">
    <property type="nucleotide sequence ID" value="NZ_BMHY01000005.1"/>
</dbReference>
<dbReference type="InterPro" id="IPR004474">
    <property type="entry name" value="LytR_CpsA_psr"/>
</dbReference>
<dbReference type="EMBL" id="BMHY01000005">
    <property type="protein sequence ID" value="GGG71537.1"/>
    <property type="molecule type" value="Genomic_DNA"/>
</dbReference>
<dbReference type="NCBIfam" id="TIGR00350">
    <property type="entry name" value="lytR_cpsA_psr"/>
    <property type="match status" value="1"/>
</dbReference>
<evidence type="ECO:0000259" key="2">
    <source>
        <dbReference type="Pfam" id="PF03816"/>
    </source>
</evidence>
<dbReference type="Gene3D" id="3.40.630.190">
    <property type="entry name" value="LCP protein"/>
    <property type="match status" value="1"/>
</dbReference>
<comment type="similarity">
    <text evidence="1">Belongs to the LytR/CpsA/Psr (LCP) family.</text>
</comment>
<proteinExistence type="inferred from homology"/>
<dbReference type="Proteomes" id="UP000600247">
    <property type="component" value="Unassembled WGS sequence"/>
</dbReference>
<reference evidence="3 4" key="1">
    <citation type="journal article" date="2014" name="Int. J. Syst. Evol. Microbiol.">
        <title>Complete genome sequence of Corynebacterium casei LMG S-19264T (=DSM 44701T), isolated from a smear-ripened cheese.</title>
        <authorList>
            <consortium name="US DOE Joint Genome Institute (JGI-PGF)"/>
            <person name="Walter F."/>
            <person name="Albersmeier A."/>
            <person name="Kalinowski J."/>
            <person name="Ruckert C."/>
        </authorList>
    </citation>
    <scope>NUCLEOTIDE SEQUENCE [LARGE SCALE GENOMIC DNA]</scope>
    <source>
        <strain evidence="3 4">CGMCC 1.15286</strain>
    </source>
</reference>
<feature type="domain" description="Cell envelope-related transcriptional attenuator" evidence="2">
    <location>
        <begin position="91"/>
        <end position="238"/>
    </location>
</feature>
<dbReference type="Pfam" id="PF03816">
    <property type="entry name" value="LytR_cpsA_psr"/>
    <property type="match status" value="1"/>
</dbReference>
<comment type="caution">
    <text evidence="3">The sequence shown here is derived from an EMBL/GenBank/DDBJ whole genome shotgun (WGS) entry which is preliminary data.</text>
</comment>
<sequence>MKKNMKKRWTYTITIAVALLVLGTTAYANRTSLALLGFNLFLSDSVEKSLENSYKPLEGREPVNVSKTNELQKPFSVLLLGVDQRGKETGRSDTMIYTVVRPKDGAILMVSIPRDAYVDIVGKDKEDKITHAYAFGGAKMAVETVEKLFDAPVTHYAAINFAGFRDVIDAMGGISLPIEKDLVNKDPDHEHFIVKAGQDSYNGVDALNYVRYREDAGGDMSRTERHQTFLNAMMEKASSIGQWTKIPELMEIMGGNFNTDMPPSQMIDLAKAMLQSNNRTIYSHTLKGEGHRLKPGGTWYFFNDEEDLSQTKTMIQSWLNEDTAKSSLTLPDKYVSKTTKPVQSLSANQGTESSR</sequence>
<dbReference type="PANTHER" id="PTHR33392:SF6">
    <property type="entry name" value="POLYISOPRENYL-TEICHOIC ACID--PEPTIDOGLYCAN TEICHOIC ACID TRANSFERASE TAGU"/>
    <property type="match status" value="1"/>
</dbReference>
<evidence type="ECO:0000313" key="3">
    <source>
        <dbReference type="EMBL" id="GGG71537.1"/>
    </source>
</evidence>
<organism evidence="3 4">
    <name type="scientific">Paenibacillus radicis</name>
    <name type="common">ex Gao et al. 2016</name>
    <dbReference type="NCBI Taxonomy" id="1737354"/>
    <lineage>
        <taxon>Bacteria</taxon>
        <taxon>Bacillati</taxon>
        <taxon>Bacillota</taxon>
        <taxon>Bacilli</taxon>
        <taxon>Bacillales</taxon>
        <taxon>Paenibacillaceae</taxon>
        <taxon>Paenibacillus</taxon>
    </lineage>
</organism>
<dbReference type="InterPro" id="IPR050922">
    <property type="entry name" value="LytR/CpsA/Psr_CW_biosynth"/>
</dbReference>
<accession>A0A917H938</accession>
<keyword evidence="4" id="KW-1185">Reference proteome</keyword>
<evidence type="ECO:0000256" key="1">
    <source>
        <dbReference type="ARBA" id="ARBA00006068"/>
    </source>
</evidence>
<dbReference type="AlphaFoldDB" id="A0A917H938"/>
<evidence type="ECO:0000313" key="4">
    <source>
        <dbReference type="Proteomes" id="UP000600247"/>
    </source>
</evidence>
<protein>
    <submittedName>
        <fullName evidence="3">Transcriptional regulator LytR</fullName>
    </submittedName>
</protein>
<gene>
    <name evidence="3" type="primary">lytR</name>
    <name evidence="3" type="ORF">GCM10010918_28850</name>
</gene>
<dbReference type="PANTHER" id="PTHR33392">
    <property type="entry name" value="POLYISOPRENYL-TEICHOIC ACID--PEPTIDOGLYCAN TEICHOIC ACID TRANSFERASE TAGU"/>
    <property type="match status" value="1"/>
</dbReference>
<name>A0A917H938_9BACL</name>